<evidence type="ECO:0000256" key="1">
    <source>
        <dbReference type="ARBA" id="ARBA00022672"/>
    </source>
</evidence>
<dbReference type="Proteomes" id="UP000028961">
    <property type="component" value="Segment"/>
</dbReference>
<keyword evidence="2" id="KW-1161">Viral attachment to host cell</keyword>
<dbReference type="RefSeq" id="YP_009111150.1">
    <property type="nucleotide sequence ID" value="NC_025830.1"/>
</dbReference>
<dbReference type="GeneID" id="22475417"/>
<gene>
    <name evidence="3" type="ORF">Av05_0076</name>
</gene>
<dbReference type="GO" id="GO:0098024">
    <property type="term" value="C:virus tail, fiber"/>
    <property type="evidence" value="ECO:0007669"/>
    <property type="project" value="UniProtKB-KW"/>
</dbReference>
<organism evidence="3 4">
    <name type="scientific">Escherichia phage Av-05</name>
    <dbReference type="NCBI Taxonomy" id="1527519"/>
    <lineage>
        <taxon>Viruses</taxon>
        <taxon>Duplodnaviria</taxon>
        <taxon>Heunggongvirae</taxon>
        <taxon>Uroviricota</taxon>
        <taxon>Caudoviricetes</taxon>
        <taxon>Vequintavirinae</taxon>
        <taxon>Avunavirus</taxon>
        <taxon>Avunavirus Av05</taxon>
    </lineage>
</organism>
<dbReference type="GO" id="GO:0019062">
    <property type="term" value="P:virion attachment to host cell"/>
    <property type="evidence" value="ECO:0007669"/>
    <property type="project" value="UniProtKB-KW"/>
</dbReference>
<protein>
    <submittedName>
        <fullName evidence="3">Tail fiber protein</fullName>
    </submittedName>
</protein>
<keyword evidence="1" id="KW-0946">Virion</keyword>
<dbReference type="PANTHER" id="PTHR35191">
    <property type="entry name" value="PROPHAGE SIDE TAIL FIBER PROTEIN HOMOLOG STFQ-RELATED"/>
    <property type="match status" value="1"/>
</dbReference>
<keyword evidence="4" id="KW-1185">Reference proteome</keyword>
<sequence>MTATTGVGGLIYGRALVDQRTGKKINFDELGGGNIPEDITDLIASKAPIESPSFTGNPQAPTPLDDAIGKEIANVEYVRGLIAKLADSAPETLDTLNELAKALGDDPNFATTITNALAGKQPLSEILTSLSGLITAGNKLAYFSDKNVMALANLSAVGRVIIGQDSKTGVLDYLGIKTAATKDVQNDIYDATDGVVSLPGAFGFGAFIPAEKEVVFQEKNGPEEWVSWLRSAQPGRYLVRQDLPSGGIRIIEGITFRGMVEVLSLFPAESAEQASKNNKYAYFYGINGELYSYRLLTIFASGDWVNIKGQFSSLQSTVDNSWGSPDVGGIMLGVYLGASDTDSNRKLVRGQTIPGSRIGCITLYSNVSATGAYQSTPVSVTHSNETQRGTFVALSGSPSNSGGTATGYIGLFMRIA</sequence>
<name>A0A076GCJ9_9CAUD</name>
<reference evidence="3 4" key="1">
    <citation type="journal article" date="2015" name="Genome Announc.">
        <title>Genomic Analysis of Broad-Host-Range Enterobacteriophage Av-05.</title>
        <authorList>
            <person name="Amarillas L."/>
            <person name="Lopez-Cuevas O."/>
            <person name="Leon-Felix J."/>
            <person name="Castro-Del Campo N."/>
            <person name="Gerba C.P."/>
            <person name="Chaidez C."/>
        </authorList>
    </citation>
    <scope>NUCLEOTIDE SEQUENCE [LARGE SCALE GENOMIC DNA]</scope>
</reference>
<keyword evidence="1" id="KW-1227">Viral tail protein</keyword>
<dbReference type="OrthoDB" id="2063at10239"/>
<keyword evidence="1" id="KW-1230">Viral tail fiber protein</keyword>
<dbReference type="PANTHER" id="PTHR35191:SF1">
    <property type="entry name" value="PROPHAGE SIDE TAIL FIBER PROTEIN HOMOLOG STFQ-RELATED"/>
    <property type="match status" value="1"/>
</dbReference>
<proteinExistence type="predicted"/>
<keyword evidence="2" id="KW-0945">Host-virus interaction</keyword>
<evidence type="ECO:0000313" key="3">
    <source>
        <dbReference type="EMBL" id="AII27619.1"/>
    </source>
</evidence>
<dbReference type="KEGG" id="vg:22475417"/>
<dbReference type="EMBL" id="KM190144">
    <property type="protein sequence ID" value="AII27619.1"/>
    <property type="molecule type" value="Genomic_DNA"/>
</dbReference>
<evidence type="ECO:0000256" key="2">
    <source>
        <dbReference type="ARBA" id="ARBA00022804"/>
    </source>
</evidence>
<dbReference type="InterPro" id="IPR051934">
    <property type="entry name" value="Phage_Tail_Fiber_Structural"/>
</dbReference>
<evidence type="ECO:0000313" key="4">
    <source>
        <dbReference type="Proteomes" id="UP000028961"/>
    </source>
</evidence>
<accession>A0A076GCJ9</accession>
<keyword evidence="2" id="KW-1160">Virus entry into host cell</keyword>